<accession>A0ABR4K314</accession>
<reference evidence="2 3" key="1">
    <citation type="submission" date="2024-07" db="EMBL/GenBank/DDBJ databases">
        <title>Section-level genome sequencing and comparative genomics of Aspergillus sections Usti and Cavernicolus.</title>
        <authorList>
            <consortium name="Lawrence Berkeley National Laboratory"/>
            <person name="Nybo J.L."/>
            <person name="Vesth T.C."/>
            <person name="Theobald S."/>
            <person name="Frisvad J.C."/>
            <person name="Larsen T.O."/>
            <person name="Kjaerboelling I."/>
            <person name="Rothschild-Mancinelli K."/>
            <person name="Lyhne E.K."/>
            <person name="Kogle M.E."/>
            <person name="Barry K."/>
            <person name="Clum A."/>
            <person name="Na H."/>
            <person name="Ledsgaard L."/>
            <person name="Lin J."/>
            <person name="Lipzen A."/>
            <person name="Kuo A."/>
            <person name="Riley R."/>
            <person name="Mondo S."/>
            <person name="Labutti K."/>
            <person name="Haridas S."/>
            <person name="Pangalinan J."/>
            <person name="Salamov A.A."/>
            <person name="Simmons B.A."/>
            <person name="Magnuson J.K."/>
            <person name="Chen J."/>
            <person name="Drula E."/>
            <person name="Henrissat B."/>
            <person name="Wiebenga A."/>
            <person name="Lubbers R.J."/>
            <person name="Gomes A.C."/>
            <person name="Makela M.R."/>
            <person name="Stajich J."/>
            <person name="Grigoriev I.V."/>
            <person name="Mortensen U.H."/>
            <person name="De Vries R.P."/>
            <person name="Baker S.E."/>
            <person name="Andersen M.R."/>
        </authorList>
    </citation>
    <scope>NUCLEOTIDE SEQUENCE [LARGE SCALE GENOMIC DNA]</scope>
    <source>
        <strain evidence="2 3">CBS 123904</strain>
    </source>
</reference>
<evidence type="ECO:0000256" key="1">
    <source>
        <dbReference type="SAM" id="MobiDB-lite"/>
    </source>
</evidence>
<gene>
    <name evidence="2" type="ORF">BJY01DRAFT_213508</name>
</gene>
<sequence>MPRQTSAVFDSPTGKGNLEEATLKHALETLMDPLNVAIDTISDQKIRDVFKLLCEISPETRRLATERLLIDKSQKRVVSESGSGSESESGEEDDAEDKNHEDHDPPSSVTAAAPSHLKRQISRYARCENCGKEFDVTTNTSKSCTYHPKDCEPTEEMYVDMYDGDDFEVDSPEMREDFPEHFMFWCCQSTLKDNPEGCKIGWHVAVTESPKKKKRSTWYR</sequence>
<evidence type="ECO:0000313" key="2">
    <source>
        <dbReference type="EMBL" id="KAL2846149.1"/>
    </source>
</evidence>
<protein>
    <recommendedName>
        <fullName evidence="4">C2H2-type domain-containing protein</fullName>
    </recommendedName>
</protein>
<dbReference type="EMBL" id="JBFXLU010000065">
    <property type="protein sequence ID" value="KAL2846149.1"/>
    <property type="molecule type" value="Genomic_DNA"/>
</dbReference>
<dbReference type="Proteomes" id="UP001610446">
    <property type="component" value="Unassembled WGS sequence"/>
</dbReference>
<proteinExistence type="predicted"/>
<dbReference type="PANTHER" id="PTHR38167">
    <property type="entry name" value="C2H2-TYPE DOMAIN-CONTAINING PROTEIN"/>
    <property type="match status" value="1"/>
</dbReference>
<feature type="region of interest" description="Disordered" evidence="1">
    <location>
        <begin position="74"/>
        <end position="116"/>
    </location>
</feature>
<organism evidence="2 3">
    <name type="scientific">Aspergillus pseudoustus</name>
    <dbReference type="NCBI Taxonomy" id="1810923"/>
    <lineage>
        <taxon>Eukaryota</taxon>
        <taxon>Fungi</taxon>
        <taxon>Dikarya</taxon>
        <taxon>Ascomycota</taxon>
        <taxon>Pezizomycotina</taxon>
        <taxon>Eurotiomycetes</taxon>
        <taxon>Eurotiomycetidae</taxon>
        <taxon>Eurotiales</taxon>
        <taxon>Aspergillaceae</taxon>
        <taxon>Aspergillus</taxon>
        <taxon>Aspergillus subgen. Nidulantes</taxon>
    </lineage>
</organism>
<evidence type="ECO:0000313" key="3">
    <source>
        <dbReference type="Proteomes" id="UP001610446"/>
    </source>
</evidence>
<keyword evidence="3" id="KW-1185">Reference proteome</keyword>
<comment type="caution">
    <text evidence="2">The sequence shown here is derived from an EMBL/GenBank/DDBJ whole genome shotgun (WGS) entry which is preliminary data.</text>
</comment>
<evidence type="ECO:0008006" key="4">
    <source>
        <dbReference type="Google" id="ProtNLM"/>
    </source>
</evidence>
<dbReference type="PANTHER" id="PTHR38167:SF1">
    <property type="entry name" value="C2H2-TYPE DOMAIN-CONTAINING PROTEIN"/>
    <property type="match status" value="1"/>
</dbReference>
<name>A0ABR4K314_9EURO</name>